<organism evidence="3 4">
    <name type="scientific">Mortierella alpina</name>
    <name type="common">Oleaginous fungus</name>
    <name type="synonym">Mortierella renispora</name>
    <dbReference type="NCBI Taxonomy" id="64518"/>
    <lineage>
        <taxon>Eukaryota</taxon>
        <taxon>Fungi</taxon>
        <taxon>Fungi incertae sedis</taxon>
        <taxon>Mucoromycota</taxon>
        <taxon>Mortierellomycotina</taxon>
        <taxon>Mortierellomycetes</taxon>
        <taxon>Mortierellales</taxon>
        <taxon>Mortierellaceae</taxon>
        <taxon>Mortierella</taxon>
    </lineage>
</organism>
<dbReference type="OrthoDB" id="278430at2759"/>
<reference evidence="3" key="1">
    <citation type="journal article" date="2020" name="Fungal Divers.">
        <title>Resolving the Mortierellaceae phylogeny through synthesis of multi-gene phylogenetics and phylogenomics.</title>
        <authorList>
            <person name="Vandepol N."/>
            <person name="Liber J."/>
            <person name="Desiro A."/>
            <person name="Na H."/>
            <person name="Kennedy M."/>
            <person name="Barry K."/>
            <person name="Grigoriev I.V."/>
            <person name="Miller A.N."/>
            <person name="O'Donnell K."/>
            <person name="Stajich J.E."/>
            <person name="Bonito G."/>
        </authorList>
    </citation>
    <scope>NUCLEOTIDE SEQUENCE</scope>
    <source>
        <strain evidence="3">CK1249</strain>
    </source>
</reference>
<keyword evidence="4" id="KW-1185">Reference proteome</keyword>
<dbReference type="Proteomes" id="UP000738359">
    <property type="component" value="Unassembled WGS sequence"/>
</dbReference>
<feature type="region of interest" description="Disordered" evidence="1">
    <location>
        <begin position="156"/>
        <end position="183"/>
    </location>
</feature>
<proteinExistence type="predicted"/>
<dbReference type="CDD" id="cd02642">
    <property type="entry name" value="R3H_encore_like"/>
    <property type="match status" value="1"/>
</dbReference>
<feature type="region of interest" description="Disordered" evidence="1">
    <location>
        <begin position="204"/>
        <end position="236"/>
    </location>
</feature>
<dbReference type="PROSITE" id="PS51673">
    <property type="entry name" value="SUZ"/>
    <property type="match status" value="1"/>
</dbReference>
<dbReference type="Pfam" id="PF12752">
    <property type="entry name" value="SUZ"/>
    <property type="match status" value="1"/>
</dbReference>
<dbReference type="SUPFAM" id="SSF82708">
    <property type="entry name" value="R3H domain"/>
    <property type="match status" value="1"/>
</dbReference>
<dbReference type="InterPro" id="IPR051937">
    <property type="entry name" value="R3H_domain_containing"/>
</dbReference>
<dbReference type="InterPro" id="IPR036867">
    <property type="entry name" value="R3H_dom_sf"/>
</dbReference>
<evidence type="ECO:0000256" key="1">
    <source>
        <dbReference type="SAM" id="MobiDB-lite"/>
    </source>
</evidence>
<dbReference type="InterPro" id="IPR024771">
    <property type="entry name" value="SUZ"/>
</dbReference>
<name>A0A9P6IPW5_MORAP</name>
<comment type="caution">
    <text evidence="3">The sequence shown here is derived from an EMBL/GenBank/DDBJ whole genome shotgun (WGS) entry which is preliminary data.</text>
</comment>
<evidence type="ECO:0000313" key="4">
    <source>
        <dbReference type="Proteomes" id="UP000738359"/>
    </source>
</evidence>
<evidence type="ECO:0000259" key="2">
    <source>
        <dbReference type="PROSITE" id="PS51673"/>
    </source>
</evidence>
<dbReference type="PANTHER" id="PTHR15672:SF8">
    <property type="entry name" value="PROTEIN ENCORE"/>
    <property type="match status" value="1"/>
</dbReference>
<sequence length="236" mass="26251">MSPSTGLLDEFLISALKNRQERLFLLKLDREFCNFIANPSQDVLEFPWLNSYYRMMIHRSAIYFQLARKVDPLLKKITLSRTENSTIPPLRFCDLVEEDDGEPFFKPVKVLKRCSSRPVSVCETRCSGSGLERRLGSMEQREKAYAEARARIFQEDASEGSGVSRASTSESDRVMPSTKDQDEMRLIEERASALEIGTVGMATGTSGLLRRTSTSSTTSSSGTAVTTGGNTSSTFS</sequence>
<protein>
    <submittedName>
        <fullName evidence="3">cAMP-regulated phosphoprotein 21</fullName>
    </submittedName>
</protein>
<feature type="non-terminal residue" evidence="3">
    <location>
        <position position="1"/>
    </location>
</feature>
<dbReference type="Gene3D" id="3.30.1370.50">
    <property type="entry name" value="R3H-like domain"/>
    <property type="match status" value="1"/>
</dbReference>
<evidence type="ECO:0000313" key="3">
    <source>
        <dbReference type="EMBL" id="KAF9943579.1"/>
    </source>
</evidence>
<dbReference type="GO" id="GO:0003676">
    <property type="term" value="F:nucleic acid binding"/>
    <property type="evidence" value="ECO:0007669"/>
    <property type="project" value="InterPro"/>
</dbReference>
<dbReference type="AlphaFoldDB" id="A0A9P6IPW5"/>
<dbReference type="EMBL" id="JAAAHY010003085">
    <property type="protein sequence ID" value="KAF9943579.1"/>
    <property type="molecule type" value="Genomic_DNA"/>
</dbReference>
<accession>A0A9P6IPW5</accession>
<gene>
    <name evidence="3" type="primary">ARPP21</name>
    <name evidence="3" type="ORF">BGZ70_005751</name>
</gene>
<feature type="domain" description="SUZ" evidence="2">
    <location>
        <begin position="86"/>
        <end position="157"/>
    </location>
</feature>
<dbReference type="PANTHER" id="PTHR15672">
    <property type="entry name" value="CAMP-REGULATED PHOSPHOPROTEIN 21 RELATED R3H DOMAIN CONTAINING PROTEIN"/>
    <property type="match status" value="1"/>
</dbReference>